<gene>
    <name evidence="3" type="ORF">M5X19_23435</name>
</gene>
<feature type="region of interest" description="Disordered" evidence="1">
    <location>
        <begin position="41"/>
        <end position="61"/>
    </location>
</feature>
<evidence type="ECO:0000256" key="1">
    <source>
        <dbReference type="SAM" id="MobiDB-lite"/>
    </source>
</evidence>
<name>A0ABT4GI15_9BACL</name>
<feature type="transmembrane region" description="Helical" evidence="2">
    <location>
        <begin position="12"/>
        <end position="32"/>
    </location>
</feature>
<dbReference type="RefSeq" id="WP_036631996.1">
    <property type="nucleotide sequence ID" value="NZ_JAMDMX010000080.1"/>
</dbReference>
<dbReference type="Proteomes" id="UP001527099">
    <property type="component" value="Unassembled WGS sequence"/>
</dbReference>
<proteinExistence type="predicted"/>
<evidence type="ECO:0000313" key="3">
    <source>
        <dbReference type="EMBL" id="MCY9695836.1"/>
    </source>
</evidence>
<feature type="compositionally biased region" description="Basic and acidic residues" evidence="1">
    <location>
        <begin position="41"/>
        <end position="54"/>
    </location>
</feature>
<comment type="caution">
    <text evidence="3">The sequence shown here is derived from an EMBL/GenBank/DDBJ whole genome shotgun (WGS) entry which is preliminary data.</text>
</comment>
<keyword evidence="2" id="KW-0812">Transmembrane</keyword>
<keyword evidence="2" id="KW-1133">Transmembrane helix</keyword>
<protein>
    <submittedName>
        <fullName evidence="3">Uncharacterized protein</fullName>
    </submittedName>
</protein>
<evidence type="ECO:0000313" key="4">
    <source>
        <dbReference type="Proteomes" id="UP001527099"/>
    </source>
</evidence>
<evidence type="ECO:0000256" key="2">
    <source>
        <dbReference type="SAM" id="Phobius"/>
    </source>
</evidence>
<reference evidence="3 4" key="1">
    <citation type="submission" date="2022-05" db="EMBL/GenBank/DDBJ databases">
        <title>Genome Sequencing of Bee-Associated Microbes.</title>
        <authorList>
            <person name="Dunlap C."/>
        </authorList>
    </citation>
    <scope>NUCLEOTIDE SEQUENCE [LARGE SCALE GENOMIC DNA]</scope>
    <source>
        <strain evidence="3 4">NRRL B-14421</strain>
    </source>
</reference>
<keyword evidence="2" id="KW-0472">Membrane</keyword>
<dbReference type="EMBL" id="JAMDMX010000080">
    <property type="protein sequence ID" value="MCY9695836.1"/>
    <property type="molecule type" value="Genomic_DNA"/>
</dbReference>
<sequence>MWFSLIGRMPSGMILICTLLSFVIPYGVHWIYKELHANGDPPWKQDPKAEEHQDPQSNNSG</sequence>
<organism evidence="3 4">
    <name type="scientific">Paenibacillus alginolyticus</name>
    <dbReference type="NCBI Taxonomy" id="59839"/>
    <lineage>
        <taxon>Bacteria</taxon>
        <taxon>Bacillati</taxon>
        <taxon>Bacillota</taxon>
        <taxon>Bacilli</taxon>
        <taxon>Bacillales</taxon>
        <taxon>Paenibacillaceae</taxon>
        <taxon>Paenibacillus</taxon>
    </lineage>
</organism>
<accession>A0ABT4GI15</accession>
<keyword evidence="4" id="KW-1185">Reference proteome</keyword>